<dbReference type="AlphaFoldDB" id="A0AAE4VF99"/>
<dbReference type="RefSeq" id="WP_214399074.1">
    <property type="nucleotide sequence ID" value="NZ_JAWLVK010000018.1"/>
</dbReference>
<dbReference type="Gene3D" id="1.10.287.1060">
    <property type="entry name" value="ESAT-6-like"/>
    <property type="match status" value="1"/>
</dbReference>
<dbReference type="Proteomes" id="UP001186041">
    <property type="component" value="Unassembled WGS sequence"/>
</dbReference>
<gene>
    <name evidence="2" type="ORF">R4485_19705</name>
</gene>
<comment type="caution">
    <text evidence="2">The sequence shown here is derived from an EMBL/GenBank/DDBJ whole genome shotgun (WGS) entry which is preliminary data.</text>
</comment>
<dbReference type="NCBIfam" id="TIGR03930">
    <property type="entry name" value="WXG100_ESAT6"/>
    <property type="match status" value="1"/>
</dbReference>
<protein>
    <recommendedName>
        <fullName evidence="1">ESAT-6-like protein</fullName>
    </recommendedName>
</protein>
<evidence type="ECO:0000313" key="2">
    <source>
        <dbReference type="EMBL" id="MDV7292402.1"/>
    </source>
</evidence>
<evidence type="ECO:0000313" key="3">
    <source>
        <dbReference type="Proteomes" id="UP001186041"/>
    </source>
</evidence>
<sequence>MADGQQIWNFPGITASADGIRKATTMVAAEESQIKGNLTTLASIWGGASSDTYQALQLRWNTKSEAVNQALTNLANAIDQAAMDMASTESKVGARFV</sequence>
<proteinExistence type="inferred from homology"/>
<accession>A0AAE4VF99</accession>
<dbReference type="Pfam" id="PF06013">
    <property type="entry name" value="WXG100"/>
    <property type="match status" value="1"/>
</dbReference>
<organism evidence="2 3">
    <name type="scientific">Mycolicibacterium fortuitum</name>
    <name type="common">Mycobacterium fortuitum</name>
    <dbReference type="NCBI Taxonomy" id="1766"/>
    <lineage>
        <taxon>Bacteria</taxon>
        <taxon>Bacillati</taxon>
        <taxon>Actinomycetota</taxon>
        <taxon>Actinomycetes</taxon>
        <taxon>Mycobacteriales</taxon>
        <taxon>Mycobacteriaceae</taxon>
        <taxon>Mycolicibacterium</taxon>
    </lineage>
</organism>
<dbReference type="SUPFAM" id="SSF140453">
    <property type="entry name" value="EsxAB dimer-like"/>
    <property type="match status" value="1"/>
</dbReference>
<reference evidence="2" key="1">
    <citation type="submission" date="2023-10" db="EMBL/GenBank/DDBJ databases">
        <title>Mycolicibacterium fortuitum clinical isolates causing pulmonary infections in humans.</title>
        <authorList>
            <person name="Mejia-Ponce P.M."/>
            <person name="Zenteno-Cuevas R."/>
            <person name="Licona-Cassani C."/>
        </authorList>
    </citation>
    <scope>NUCLEOTIDE SEQUENCE</scope>
    <source>
        <strain evidence="2">M8</strain>
    </source>
</reference>
<evidence type="ECO:0000256" key="1">
    <source>
        <dbReference type="RuleBase" id="RU362001"/>
    </source>
</evidence>
<name>A0AAE4VF99_MYCFO</name>
<dbReference type="EMBL" id="JAWLVV010000017">
    <property type="protein sequence ID" value="MDV7292402.1"/>
    <property type="molecule type" value="Genomic_DNA"/>
</dbReference>
<dbReference type="InterPro" id="IPR036689">
    <property type="entry name" value="ESAT-6-like_sf"/>
</dbReference>
<dbReference type="InterPro" id="IPR010310">
    <property type="entry name" value="T7SS_ESAT-6-like"/>
</dbReference>
<comment type="similarity">
    <text evidence="1">Belongs to the WXG100 family.</text>
</comment>